<accession>A0ACC0ARS7</accession>
<protein>
    <submittedName>
        <fullName evidence="1">Uncharacterized protein</fullName>
    </submittedName>
</protein>
<proteinExistence type="predicted"/>
<sequence>MKLLALSEQEHVDEFVGNKKKKVPVGDGDPDMTRAKGDHEEKDRERKNLQNEKNCIFLMAHNFYVHYSQSIHSGAWQFNPSRTPINPSQAVQPQEFIKFWHICSMSRGKDQKAEDWPSCNALSRCLRFRPCSSENYLPNNLLRDKDSHILIVAISGKVPRSWCADLFRQCFGLRIKV</sequence>
<evidence type="ECO:0000313" key="1">
    <source>
        <dbReference type="EMBL" id="KAI5662643.1"/>
    </source>
</evidence>
<organism evidence="1 2">
    <name type="scientific">Catharanthus roseus</name>
    <name type="common">Madagascar periwinkle</name>
    <name type="synonym">Vinca rosea</name>
    <dbReference type="NCBI Taxonomy" id="4058"/>
    <lineage>
        <taxon>Eukaryota</taxon>
        <taxon>Viridiplantae</taxon>
        <taxon>Streptophyta</taxon>
        <taxon>Embryophyta</taxon>
        <taxon>Tracheophyta</taxon>
        <taxon>Spermatophyta</taxon>
        <taxon>Magnoliopsida</taxon>
        <taxon>eudicotyledons</taxon>
        <taxon>Gunneridae</taxon>
        <taxon>Pentapetalae</taxon>
        <taxon>asterids</taxon>
        <taxon>lamiids</taxon>
        <taxon>Gentianales</taxon>
        <taxon>Apocynaceae</taxon>
        <taxon>Rauvolfioideae</taxon>
        <taxon>Vinceae</taxon>
        <taxon>Catharanthinae</taxon>
        <taxon>Catharanthus</taxon>
    </lineage>
</organism>
<name>A0ACC0ARS7_CATRO</name>
<keyword evidence="2" id="KW-1185">Reference proteome</keyword>
<comment type="caution">
    <text evidence="1">The sequence shown here is derived from an EMBL/GenBank/DDBJ whole genome shotgun (WGS) entry which is preliminary data.</text>
</comment>
<dbReference type="EMBL" id="CM044705">
    <property type="protein sequence ID" value="KAI5662643.1"/>
    <property type="molecule type" value="Genomic_DNA"/>
</dbReference>
<gene>
    <name evidence="1" type="ORF">M9H77_21966</name>
</gene>
<dbReference type="Proteomes" id="UP001060085">
    <property type="component" value="Linkage Group LG05"/>
</dbReference>
<reference evidence="2" key="1">
    <citation type="journal article" date="2023" name="Nat. Plants">
        <title>Single-cell RNA sequencing provides a high-resolution roadmap for understanding the multicellular compartmentation of specialized metabolism.</title>
        <authorList>
            <person name="Sun S."/>
            <person name="Shen X."/>
            <person name="Li Y."/>
            <person name="Li Y."/>
            <person name="Wang S."/>
            <person name="Li R."/>
            <person name="Zhang H."/>
            <person name="Shen G."/>
            <person name="Guo B."/>
            <person name="Wei J."/>
            <person name="Xu J."/>
            <person name="St-Pierre B."/>
            <person name="Chen S."/>
            <person name="Sun C."/>
        </authorList>
    </citation>
    <scope>NUCLEOTIDE SEQUENCE [LARGE SCALE GENOMIC DNA]</scope>
</reference>
<evidence type="ECO:0000313" key="2">
    <source>
        <dbReference type="Proteomes" id="UP001060085"/>
    </source>
</evidence>